<sequence length="129" mass="15001">MVLQSGTVLWVFDYEFPEFTLLEKIGMLFSGVNPLHKHSGTVYLTQDQLRLAAQDDELIIPLRDITQLYMGFDEIYKVTYVKSMGTFWQPVRIVYDQGNETKTVYLVIDLNYLSSGNNQWFGMLKEMLS</sequence>
<dbReference type="AlphaFoldDB" id="A0A7W8ZNE3"/>
<accession>A0A7W8ZNE3</accession>
<dbReference type="Proteomes" id="UP000537204">
    <property type="component" value="Unassembled WGS sequence"/>
</dbReference>
<dbReference type="EMBL" id="JACHCE010000004">
    <property type="protein sequence ID" value="MBB5637219.1"/>
    <property type="molecule type" value="Genomic_DNA"/>
</dbReference>
<comment type="caution">
    <text evidence="1">The sequence shown here is derived from an EMBL/GenBank/DDBJ whole genome shotgun (WGS) entry which is preliminary data.</text>
</comment>
<protein>
    <submittedName>
        <fullName evidence="1">Uncharacterized protein</fullName>
    </submittedName>
</protein>
<proteinExistence type="predicted"/>
<dbReference type="RefSeq" id="WP_183883090.1">
    <property type="nucleotide sequence ID" value="NZ_JACHCD010000004.1"/>
</dbReference>
<name>A0A7W8ZNE3_9SPHI</name>
<reference evidence="1 2" key="1">
    <citation type="submission" date="2020-08" db="EMBL/GenBank/DDBJ databases">
        <title>Genomic Encyclopedia of Type Strains, Phase IV (KMG-V): Genome sequencing to study the core and pangenomes of soil and plant-associated prokaryotes.</title>
        <authorList>
            <person name="Whitman W."/>
        </authorList>
    </citation>
    <scope>NUCLEOTIDE SEQUENCE [LARGE SCALE GENOMIC DNA]</scope>
    <source>
        <strain evidence="1 2">S3M1</strain>
    </source>
</reference>
<gene>
    <name evidence="1" type="ORF">HDE68_003132</name>
</gene>
<organism evidence="1 2">
    <name type="scientific">Pedobacter cryoconitis</name>
    <dbReference type="NCBI Taxonomy" id="188932"/>
    <lineage>
        <taxon>Bacteria</taxon>
        <taxon>Pseudomonadati</taxon>
        <taxon>Bacteroidota</taxon>
        <taxon>Sphingobacteriia</taxon>
        <taxon>Sphingobacteriales</taxon>
        <taxon>Sphingobacteriaceae</taxon>
        <taxon>Pedobacter</taxon>
    </lineage>
</organism>
<evidence type="ECO:0000313" key="2">
    <source>
        <dbReference type="Proteomes" id="UP000537204"/>
    </source>
</evidence>
<evidence type="ECO:0000313" key="1">
    <source>
        <dbReference type="EMBL" id="MBB5637219.1"/>
    </source>
</evidence>